<reference evidence="2" key="1">
    <citation type="journal article" date="2020" name="Cell">
        <title>Large-Scale Comparative Analyses of Tick Genomes Elucidate Their Genetic Diversity and Vector Capacities.</title>
        <authorList>
            <consortium name="Tick Genome and Microbiome Consortium (TIGMIC)"/>
            <person name="Jia N."/>
            <person name="Wang J."/>
            <person name="Shi W."/>
            <person name="Du L."/>
            <person name="Sun Y."/>
            <person name="Zhan W."/>
            <person name="Jiang J.F."/>
            <person name="Wang Q."/>
            <person name="Zhang B."/>
            <person name="Ji P."/>
            <person name="Bell-Sakyi L."/>
            <person name="Cui X.M."/>
            <person name="Yuan T.T."/>
            <person name="Jiang B.G."/>
            <person name="Yang W.F."/>
            <person name="Lam T.T."/>
            <person name="Chang Q.C."/>
            <person name="Ding S.J."/>
            <person name="Wang X.J."/>
            <person name="Zhu J.G."/>
            <person name="Ruan X.D."/>
            <person name="Zhao L."/>
            <person name="Wei J.T."/>
            <person name="Ye R.Z."/>
            <person name="Que T.C."/>
            <person name="Du C.H."/>
            <person name="Zhou Y.H."/>
            <person name="Cheng J.X."/>
            <person name="Dai P.F."/>
            <person name="Guo W.B."/>
            <person name="Han X.H."/>
            <person name="Huang E.J."/>
            <person name="Li L.F."/>
            <person name="Wei W."/>
            <person name="Gao Y.C."/>
            <person name="Liu J.Z."/>
            <person name="Shao H.Z."/>
            <person name="Wang X."/>
            <person name="Wang C.C."/>
            <person name="Yang T.C."/>
            <person name="Huo Q.B."/>
            <person name="Li W."/>
            <person name="Chen H.Y."/>
            <person name="Chen S.E."/>
            <person name="Zhou L.G."/>
            <person name="Ni X.B."/>
            <person name="Tian J.H."/>
            <person name="Sheng Y."/>
            <person name="Liu T."/>
            <person name="Pan Y.S."/>
            <person name="Xia L.Y."/>
            <person name="Li J."/>
            <person name="Zhao F."/>
            <person name="Cao W.C."/>
        </authorList>
    </citation>
    <scope>NUCLEOTIDE SEQUENCE</scope>
    <source>
        <strain evidence="2">Rsan-2018</strain>
    </source>
</reference>
<feature type="region of interest" description="Disordered" evidence="1">
    <location>
        <begin position="1"/>
        <end position="21"/>
    </location>
</feature>
<evidence type="ECO:0008006" key="4">
    <source>
        <dbReference type="Google" id="ProtNLM"/>
    </source>
</evidence>
<evidence type="ECO:0000313" key="2">
    <source>
        <dbReference type="EMBL" id="KAH7943844.1"/>
    </source>
</evidence>
<dbReference type="Gene3D" id="3.80.10.10">
    <property type="entry name" value="Ribonuclease Inhibitor"/>
    <property type="match status" value="2"/>
</dbReference>
<dbReference type="PANTHER" id="PTHR47679:SF2">
    <property type="entry name" value="C-TERMINAL OF ROC (COR) DOMAIN-CONTAINING PROTEIN"/>
    <property type="match status" value="1"/>
</dbReference>
<evidence type="ECO:0000256" key="1">
    <source>
        <dbReference type="SAM" id="MobiDB-lite"/>
    </source>
</evidence>
<gene>
    <name evidence="2" type="ORF">HPB52_011987</name>
</gene>
<dbReference type="SUPFAM" id="SSF52047">
    <property type="entry name" value="RNI-like"/>
    <property type="match status" value="1"/>
</dbReference>
<sequence length="674" mass="75514">MEKLSEERAQPSIPAFADRGDTSGIAEPVGAEHCHPACTAYKGEVCQINNYLSNCNEHLFDIGMELREQRGGSLSLASIEVSDVNLIPRPSPDTYRATPFLRWLLETHVCITSLQLIDNWEKSHSQVVLQELPENSRVKALTLNFYYDRTAPTHMMTILGRLRSLEILNYFIMGQNAAAHVAGISALLRTTTSLTSLVFSASFDNSPPPKTFIDALAANSTLKSVDLRTYWMNADSPGHLGEYVRSNRLITALSVYGIDVDREEIMLDEVVVRNGTLSSLVVSGLCGGEITVRFLTRILDECAVMKKLCIGGPRVPCTEIPEATMTRCAEALAENETLEELTLSYSLWHPNNWITFFSLLPRNKHLKRLEVTHNDIRYYGTFPAVLEGLAQTDSLRRVTFGYYTHGFGANLMHFGVFSSIGIGGKESVQIDALQRLREFDHITRVSIEVAEASELLFSALATYIRETTVLRKLNLTVTSPQCPANTAPASCWMLLFESMSANTSISDLCILSNGKFRYNNRLARIIGLSRYIAKVSFMINRSDKDATEFVCLLSEAIRNNFNLVKFDLYTATALEKASRHPGLMRELAEKEGIAVGEVSRMIGCRLRRIEGLHDFMRLTEVVKECVTCAPPVDGCSMQLQDLNNDCWRLLRRYLSFDDVKSFTITEPDHPTLRI</sequence>
<dbReference type="Proteomes" id="UP000821837">
    <property type="component" value="Unassembled WGS sequence"/>
</dbReference>
<protein>
    <recommendedName>
        <fullName evidence="4">Nlr family card domain protein</fullName>
    </recommendedName>
</protein>
<organism evidence="2 3">
    <name type="scientific">Rhipicephalus sanguineus</name>
    <name type="common">Brown dog tick</name>
    <name type="synonym">Ixodes sanguineus</name>
    <dbReference type="NCBI Taxonomy" id="34632"/>
    <lineage>
        <taxon>Eukaryota</taxon>
        <taxon>Metazoa</taxon>
        <taxon>Ecdysozoa</taxon>
        <taxon>Arthropoda</taxon>
        <taxon>Chelicerata</taxon>
        <taxon>Arachnida</taxon>
        <taxon>Acari</taxon>
        <taxon>Parasitiformes</taxon>
        <taxon>Ixodida</taxon>
        <taxon>Ixodoidea</taxon>
        <taxon>Ixodidae</taxon>
        <taxon>Rhipicephalinae</taxon>
        <taxon>Rhipicephalus</taxon>
        <taxon>Rhipicephalus</taxon>
    </lineage>
</organism>
<reference evidence="2" key="2">
    <citation type="submission" date="2021-09" db="EMBL/GenBank/DDBJ databases">
        <authorList>
            <person name="Jia N."/>
            <person name="Wang J."/>
            <person name="Shi W."/>
            <person name="Du L."/>
            <person name="Sun Y."/>
            <person name="Zhan W."/>
            <person name="Jiang J."/>
            <person name="Wang Q."/>
            <person name="Zhang B."/>
            <person name="Ji P."/>
            <person name="Sakyi L.B."/>
            <person name="Cui X."/>
            <person name="Yuan T."/>
            <person name="Jiang B."/>
            <person name="Yang W."/>
            <person name="Lam T.T.-Y."/>
            <person name="Chang Q."/>
            <person name="Ding S."/>
            <person name="Wang X."/>
            <person name="Zhu J."/>
            <person name="Ruan X."/>
            <person name="Zhao L."/>
            <person name="Wei J."/>
            <person name="Que T."/>
            <person name="Du C."/>
            <person name="Cheng J."/>
            <person name="Dai P."/>
            <person name="Han X."/>
            <person name="Huang E."/>
            <person name="Gao Y."/>
            <person name="Liu J."/>
            <person name="Shao H."/>
            <person name="Ye R."/>
            <person name="Li L."/>
            <person name="Wei W."/>
            <person name="Wang X."/>
            <person name="Wang C."/>
            <person name="Huo Q."/>
            <person name="Li W."/>
            <person name="Guo W."/>
            <person name="Chen H."/>
            <person name="Chen S."/>
            <person name="Zhou L."/>
            <person name="Zhou L."/>
            <person name="Ni X."/>
            <person name="Tian J."/>
            <person name="Zhou Y."/>
            <person name="Sheng Y."/>
            <person name="Liu T."/>
            <person name="Pan Y."/>
            <person name="Xia L."/>
            <person name="Li J."/>
            <person name="Zhao F."/>
            <person name="Cao W."/>
        </authorList>
    </citation>
    <scope>NUCLEOTIDE SEQUENCE</scope>
    <source>
        <strain evidence="2">Rsan-2018</strain>
        <tissue evidence="2">Larvae</tissue>
    </source>
</reference>
<dbReference type="InterPro" id="IPR032675">
    <property type="entry name" value="LRR_dom_sf"/>
</dbReference>
<comment type="caution">
    <text evidence="2">The sequence shown here is derived from an EMBL/GenBank/DDBJ whole genome shotgun (WGS) entry which is preliminary data.</text>
</comment>
<evidence type="ECO:0000313" key="3">
    <source>
        <dbReference type="Proteomes" id="UP000821837"/>
    </source>
</evidence>
<keyword evidence="3" id="KW-1185">Reference proteome</keyword>
<proteinExistence type="predicted"/>
<name>A0A9D4PJ58_RHISA</name>
<dbReference type="EMBL" id="JABSTV010001253">
    <property type="protein sequence ID" value="KAH7943844.1"/>
    <property type="molecule type" value="Genomic_DNA"/>
</dbReference>
<dbReference type="AlphaFoldDB" id="A0A9D4PJ58"/>
<accession>A0A9D4PJ58</accession>
<dbReference type="PANTHER" id="PTHR47679">
    <property type="entry name" value="PROTEIN TORNADO 1"/>
    <property type="match status" value="1"/>
</dbReference>
<dbReference type="VEuPathDB" id="VectorBase:RSAN_048320"/>